<evidence type="ECO:0000313" key="2">
    <source>
        <dbReference type="Proteomes" id="UP000304953"/>
    </source>
</evidence>
<reference evidence="1" key="1">
    <citation type="submission" date="2019-04" db="EMBL/GenBank/DDBJ databases">
        <title>Microbes associate with the intestines of laboratory mice.</title>
        <authorList>
            <person name="Navarre W."/>
            <person name="Wong E."/>
            <person name="Huang K."/>
            <person name="Tropini C."/>
            <person name="Ng K."/>
            <person name="Yu B."/>
        </authorList>
    </citation>
    <scope>NUCLEOTIDE SEQUENCE</scope>
    <source>
        <strain evidence="1">NM01_1-7b</strain>
    </source>
</reference>
<proteinExistence type="predicted"/>
<dbReference type="EMBL" id="SRYA01000066">
    <property type="protein sequence ID" value="TGY91191.1"/>
    <property type="molecule type" value="Genomic_DNA"/>
</dbReference>
<accession>A0AC61RQ57</accession>
<comment type="caution">
    <text evidence="1">The sequence shown here is derived from an EMBL/GenBank/DDBJ whole genome shotgun (WGS) entry which is preliminary data.</text>
</comment>
<keyword evidence="2" id="KW-1185">Reference proteome</keyword>
<evidence type="ECO:0000313" key="1">
    <source>
        <dbReference type="EMBL" id="TGY91191.1"/>
    </source>
</evidence>
<gene>
    <name evidence="1" type="ORF">E5329_22240</name>
</gene>
<keyword evidence="1" id="KW-0238">DNA-binding</keyword>
<protein>
    <submittedName>
        <fullName evidence="1">DNA-binding protein</fullName>
    </submittedName>
</protein>
<dbReference type="Proteomes" id="UP000304953">
    <property type="component" value="Unassembled WGS sequence"/>
</dbReference>
<sequence>MFDYMNVKEAAEKWGLSERRIQVLCATNRIPDVMRISNVWLIPKTASKPKDGRFKKRDKEESDNE</sequence>
<name>A0AC61RQ57_9FIRM</name>
<organism evidence="1 2">
    <name type="scientific">Petralouisia muris</name>
    <dbReference type="NCBI Taxonomy" id="3032872"/>
    <lineage>
        <taxon>Bacteria</taxon>
        <taxon>Bacillati</taxon>
        <taxon>Bacillota</taxon>
        <taxon>Clostridia</taxon>
        <taxon>Lachnospirales</taxon>
        <taxon>Lachnospiraceae</taxon>
        <taxon>Petralouisia</taxon>
    </lineage>
</organism>